<sequence>MRGYVAALLAAPLLTGCVGAVKSVVTAPVKAAGQVADWSTTSQDEADRNRGRALREREERLGKLSRQRDKATEKCRNGDSEQCQRAQILDHEIEAEMNAPY</sequence>
<gene>
    <name evidence="3" type="ORF">K5P26_00840</name>
</gene>
<feature type="compositionally biased region" description="Basic and acidic residues" evidence="1">
    <location>
        <begin position="45"/>
        <end position="79"/>
    </location>
</feature>
<evidence type="ECO:0000256" key="2">
    <source>
        <dbReference type="SAM" id="SignalP"/>
    </source>
</evidence>
<proteinExistence type="predicted"/>
<dbReference type="EMBL" id="JAILXK010000001">
    <property type="protein sequence ID" value="MBY4635681.1"/>
    <property type="molecule type" value="Genomic_DNA"/>
</dbReference>
<dbReference type="PROSITE" id="PS51257">
    <property type="entry name" value="PROKAR_LIPOPROTEIN"/>
    <property type="match status" value="1"/>
</dbReference>
<keyword evidence="4" id="KW-1185">Reference proteome</keyword>
<reference evidence="3" key="1">
    <citation type="submission" date="2021-08" db="EMBL/GenBank/DDBJ databases">
        <title>Sphingopyxis panaciterrulae sp. nov., isolated from the surface water of the Yellow Sea.</title>
        <authorList>
            <person name="Gao Z."/>
            <person name="Zhang D."/>
            <person name="Zhang A."/>
        </authorList>
    </citation>
    <scope>NUCLEOTIDE SEQUENCE</scope>
    <source>
        <strain evidence="3">XHP0097</strain>
    </source>
</reference>
<evidence type="ECO:0000313" key="3">
    <source>
        <dbReference type="EMBL" id="MBY4635681.1"/>
    </source>
</evidence>
<evidence type="ECO:0000256" key="1">
    <source>
        <dbReference type="SAM" id="MobiDB-lite"/>
    </source>
</evidence>
<accession>A0ABS7M9I7</accession>
<feature type="chain" id="PRO_5046977444" description="Lipoprotein" evidence="2">
    <location>
        <begin position="21"/>
        <end position="101"/>
    </location>
</feature>
<evidence type="ECO:0008006" key="5">
    <source>
        <dbReference type="Google" id="ProtNLM"/>
    </source>
</evidence>
<protein>
    <recommendedName>
        <fullName evidence="5">Lipoprotein</fullName>
    </recommendedName>
</protein>
<evidence type="ECO:0000313" key="4">
    <source>
        <dbReference type="Proteomes" id="UP001166571"/>
    </source>
</evidence>
<feature type="region of interest" description="Disordered" evidence="1">
    <location>
        <begin position="32"/>
        <end position="80"/>
    </location>
</feature>
<dbReference type="Proteomes" id="UP001166571">
    <property type="component" value="Unassembled WGS sequence"/>
</dbReference>
<keyword evidence="2" id="KW-0732">Signal</keyword>
<feature type="signal peptide" evidence="2">
    <location>
        <begin position="1"/>
        <end position="20"/>
    </location>
</feature>
<name>A0ABS7M9I7_9SPHN</name>
<organism evidence="3 4">
    <name type="scientific">Sphingopyxis jiangsuensis</name>
    <dbReference type="NCBI Taxonomy" id="2871171"/>
    <lineage>
        <taxon>Bacteria</taxon>
        <taxon>Pseudomonadati</taxon>
        <taxon>Pseudomonadota</taxon>
        <taxon>Alphaproteobacteria</taxon>
        <taxon>Sphingomonadales</taxon>
        <taxon>Sphingomonadaceae</taxon>
        <taxon>Sphingopyxis</taxon>
    </lineage>
</organism>
<dbReference type="RefSeq" id="WP_222135477.1">
    <property type="nucleotide sequence ID" value="NZ_JAILXK010000001.1"/>
</dbReference>
<comment type="caution">
    <text evidence="3">The sequence shown here is derived from an EMBL/GenBank/DDBJ whole genome shotgun (WGS) entry which is preliminary data.</text>
</comment>